<feature type="transmembrane region" description="Helical" evidence="6">
    <location>
        <begin position="39"/>
        <end position="59"/>
    </location>
</feature>
<evidence type="ECO:0000256" key="1">
    <source>
        <dbReference type="ARBA" id="ARBA00004429"/>
    </source>
</evidence>
<dbReference type="PIRSF" id="PIRSF006060">
    <property type="entry name" value="AA_transporter"/>
    <property type="match status" value="1"/>
</dbReference>
<gene>
    <name evidence="8" type="primary">pheP_2</name>
    <name evidence="8" type="ORF">NCTC11938_04447</name>
</gene>
<feature type="transmembrane region" description="Helical" evidence="6">
    <location>
        <begin position="94"/>
        <end position="115"/>
    </location>
</feature>
<evidence type="ECO:0000259" key="7">
    <source>
        <dbReference type="Pfam" id="PF00324"/>
    </source>
</evidence>
<organism evidence="8 9">
    <name type="scientific">Proteus mirabilis</name>
    <dbReference type="NCBI Taxonomy" id="584"/>
    <lineage>
        <taxon>Bacteria</taxon>
        <taxon>Pseudomonadati</taxon>
        <taxon>Pseudomonadota</taxon>
        <taxon>Gammaproteobacteria</taxon>
        <taxon>Enterobacterales</taxon>
        <taxon>Morganellaceae</taxon>
        <taxon>Proteus</taxon>
    </lineage>
</organism>
<dbReference type="Gene3D" id="1.20.1740.10">
    <property type="entry name" value="Amino acid/polyamine transporter I"/>
    <property type="match status" value="1"/>
</dbReference>
<evidence type="ECO:0000313" key="8">
    <source>
        <dbReference type="EMBL" id="SUC40159.1"/>
    </source>
</evidence>
<dbReference type="GO" id="GO:0055085">
    <property type="term" value="P:transmembrane transport"/>
    <property type="evidence" value="ECO:0007669"/>
    <property type="project" value="InterPro"/>
</dbReference>
<dbReference type="EMBL" id="UGTS01000006">
    <property type="protein sequence ID" value="SUC40159.1"/>
    <property type="molecule type" value="Genomic_DNA"/>
</dbReference>
<feature type="transmembrane region" description="Helical" evidence="6">
    <location>
        <begin position="273"/>
        <end position="294"/>
    </location>
</feature>
<evidence type="ECO:0000256" key="4">
    <source>
        <dbReference type="ARBA" id="ARBA00022989"/>
    </source>
</evidence>
<name>A0A379GGP8_PROMI</name>
<keyword evidence="4 6" id="KW-1133">Transmembrane helix</keyword>
<evidence type="ECO:0000256" key="6">
    <source>
        <dbReference type="SAM" id="Phobius"/>
    </source>
</evidence>
<dbReference type="InterPro" id="IPR004841">
    <property type="entry name" value="AA-permease/SLC12A_dom"/>
</dbReference>
<dbReference type="Pfam" id="PF00324">
    <property type="entry name" value="AA_permease"/>
    <property type="match status" value="1"/>
</dbReference>
<feature type="transmembrane region" description="Helical" evidence="6">
    <location>
        <begin position="65"/>
        <end position="82"/>
    </location>
</feature>
<keyword evidence="3 6" id="KW-0812">Transmembrane</keyword>
<keyword evidence="2" id="KW-0813">Transport</keyword>
<feature type="transmembrane region" description="Helical" evidence="6">
    <location>
        <begin position="365"/>
        <end position="383"/>
    </location>
</feature>
<comment type="subcellular location">
    <subcellularLocation>
        <location evidence="1">Cell inner membrane</location>
        <topology evidence="1">Multi-pass membrane protein</topology>
    </subcellularLocation>
</comment>
<dbReference type="FunFam" id="1.20.1740.10:FF:000001">
    <property type="entry name" value="Amino acid permease"/>
    <property type="match status" value="1"/>
</dbReference>
<feature type="transmembrane region" description="Helical" evidence="6">
    <location>
        <begin position="300"/>
        <end position="319"/>
    </location>
</feature>
<dbReference type="PANTHER" id="PTHR43495">
    <property type="entry name" value="GABA PERMEASE"/>
    <property type="match status" value="1"/>
</dbReference>
<dbReference type="Proteomes" id="UP000254191">
    <property type="component" value="Unassembled WGS sequence"/>
</dbReference>
<protein>
    <submittedName>
        <fullName evidence="8">Phenylalanine-specific permease</fullName>
    </submittedName>
</protein>
<proteinExistence type="predicted"/>
<feature type="transmembrane region" description="Helical" evidence="6">
    <location>
        <begin position="340"/>
        <end position="359"/>
    </location>
</feature>
<dbReference type="PANTHER" id="PTHR43495:SF3">
    <property type="entry name" value="PHENYLALANINE-SPECIFIC PERMEASE"/>
    <property type="match status" value="1"/>
</dbReference>
<feature type="transmembrane region" description="Helical" evidence="6">
    <location>
        <begin position="135"/>
        <end position="159"/>
    </location>
</feature>
<feature type="transmembrane region" description="Helical" evidence="6">
    <location>
        <begin position="221"/>
        <end position="239"/>
    </location>
</feature>
<feature type="transmembrane region" description="Helical" evidence="6">
    <location>
        <begin position="180"/>
        <end position="201"/>
    </location>
</feature>
<evidence type="ECO:0000256" key="3">
    <source>
        <dbReference type="ARBA" id="ARBA00022692"/>
    </source>
</evidence>
<evidence type="ECO:0000256" key="2">
    <source>
        <dbReference type="ARBA" id="ARBA00022448"/>
    </source>
</evidence>
<keyword evidence="5 6" id="KW-0472">Membrane</keyword>
<evidence type="ECO:0000256" key="5">
    <source>
        <dbReference type="ARBA" id="ARBA00023136"/>
    </source>
</evidence>
<evidence type="ECO:0000313" key="9">
    <source>
        <dbReference type="Proteomes" id="UP000254191"/>
    </source>
</evidence>
<dbReference type="GO" id="GO:0005886">
    <property type="term" value="C:plasma membrane"/>
    <property type="evidence" value="ECO:0007669"/>
    <property type="project" value="UniProtKB-SubCell"/>
</dbReference>
<sequence length="401" mass="44369">MIMRQLGEMVAEEPVAGSFSHFANKYWGPFAGFLSGWNYWVMFILVGMAELTAAGKYINYWLPDIPVWVSVAVFFVAINLINLINVRMYGETEFWFAIIKVLAIVGMILFGSYLLVSGNGGPQASVSNLWELGFFPHGFTGFMSALAIVMFSFGGLELVGITAAEAENPKVSIPKATNQVVYRILIFYIGSLIVLLSLYPWTQVVKGESPFVLIFHNLDNFVVAHILNAVVLTAALSVYNSGVYSNSRMLYGLAKQGNAPHSLSKVNKRGVPVISLGLSAIATSLGILVNYLLPDQALELLMALVVTTLVLNWIMICLANLKFRAAKIKEGVEPSFKALWYPYGNYLCLAFLCMILVIILMMPKINISVILMPFWVGLLWIGFKISRTKKSLTTTQARQDS</sequence>
<feature type="domain" description="Amino acid permease/ SLC12A" evidence="7">
    <location>
        <begin position="1"/>
        <end position="389"/>
    </location>
</feature>
<reference evidence="8 9" key="1">
    <citation type="submission" date="2018-06" db="EMBL/GenBank/DDBJ databases">
        <authorList>
            <consortium name="Pathogen Informatics"/>
            <person name="Doyle S."/>
        </authorList>
    </citation>
    <scope>NUCLEOTIDE SEQUENCE [LARGE SCALE GENOMIC DNA]</scope>
    <source>
        <strain evidence="8 9">NCTC11938</strain>
    </source>
</reference>
<accession>A0A379GGP8</accession>
<dbReference type="AlphaFoldDB" id="A0A379GGP8"/>